<keyword evidence="5" id="KW-0809">Transit peptide</keyword>
<evidence type="ECO:0000256" key="5">
    <source>
        <dbReference type="ARBA" id="ARBA00022946"/>
    </source>
</evidence>
<dbReference type="AlphaFoldDB" id="A0A6N6M8B2"/>
<evidence type="ECO:0000256" key="6">
    <source>
        <dbReference type="ARBA" id="ARBA00023002"/>
    </source>
</evidence>
<dbReference type="Gene3D" id="3.50.50.100">
    <property type="match status" value="1"/>
</dbReference>
<dbReference type="InterPro" id="IPR036188">
    <property type="entry name" value="FAD/NAD-bd_sf"/>
</dbReference>
<dbReference type="PRINTS" id="PR00368">
    <property type="entry name" value="FADPNR"/>
</dbReference>
<dbReference type="GO" id="GO:0050136">
    <property type="term" value="F:NADH dehydrogenase (quinone) (non-electrogenic) activity"/>
    <property type="evidence" value="ECO:0007669"/>
    <property type="project" value="UniProtKB-EC"/>
</dbReference>
<evidence type="ECO:0000313" key="13">
    <source>
        <dbReference type="Proteomes" id="UP000435357"/>
    </source>
</evidence>
<dbReference type="PANTHER" id="PTHR43706">
    <property type="entry name" value="NADH DEHYDROGENASE"/>
    <property type="match status" value="1"/>
</dbReference>
<dbReference type="SUPFAM" id="SSF51905">
    <property type="entry name" value="FAD/NAD(P)-binding domain"/>
    <property type="match status" value="2"/>
</dbReference>
<organism evidence="12 13">
    <name type="scientific">Salibacter halophilus</name>
    <dbReference type="NCBI Taxonomy" id="1803916"/>
    <lineage>
        <taxon>Bacteria</taxon>
        <taxon>Pseudomonadati</taxon>
        <taxon>Bacteroidota</taxon>
        <taxon>Flavobacteriia</taxon>
        <taxon>Flavobacteriales</taxon>
        <taxon>Salibacteraceae</taxon>
        <taxon>Salibacter</taxon>
    </lineage>
</organism>
<evidence type="ECO:0000259" key="11">
    <source>
        <dbReference type="Pfam" id="PF22366"/>
    </source>
</evidence>
<evidence type="ECO:0000256" key="4">
    <source>
        <dbReference type="ARBA" id="ARBA00022827"/>
    </source>
</evidence>
<keyword evidence="7" id="KW-0520">NAD</keyword>
<reference evidence="12 13" key="1">
    <citation type="submission" date="2019-09" db="EMBL/GenBank/DDBJ databases">
        <title>Genomes of Cryomorphaceae.</title>
        <authorList>
            <person name="Bowman J.P."/>
        </authorList>
    </citation>
    <scope>NUCLEOTIDE SEQUENCE [LARGE SCALE GENOMIC DNA]</scope>
    <source>
        <strain evidence="12 13">KCTC 52047</strain>
    </source>
</reference>
<keyword evidence="9" id="KW-0472">Membrane</keyword>
<dbReference type="RefSeq" id="WP_151166132.1">
    <property type="nucleotide sequence ID" value="NZ_WACR01000001.1"/>
</dbReference>
<evidence type="ECO:0000256" key="3">
    <source>
        <dbReference type="ARBA" id="ARBA00022630"/>
    </source>
</evidence>
<dbReference type="EC" id="1.6.5.9" evidence="2"/>
<comment type="catalytic activity">
    <reaction evidence="8">
        <text>a quinone + NADH + H(+) = a quinol + NAD(+)</text>
        <dbReference type="Rhea" id="RHEA:46160"/>
        <dbReference type="ChEBI" id="CHEBI:15378"/>
        <dbReference type="ChEBI" id="CHEBI:24646"/>
        <dbReference type="ChEBI" id="CHEBI:57540"/>
        <dbReference type="ChEBI" id="CHEBI:57945"/>
        <dbReference type="ChEBI" id="CHEBI:132124"/>
        <dbReference type="EC" id="1.6.5.9"/>
    </reaction>
</comment>
<name>A0A6N6M8B2_9FLAO</name>
<dbReference type="InterPro" id="IPR023753">
    <property type="entry name" value="FAD/NAD-binding_dom"/>
</dbReference>
<keyword evidence="6" id="KW-0560">Oxidoreductase</keyword>
<evidence type="ECO:0000313" key="12">
    <source>
        <dbReference type="EMBL" id="KAB1066144.1"/>
    </source>
</evidence>
<gene>
    <name evidence="12" type="ORF">F3059_01345</name>
</gene>
<dbReference type="InterPro" id="IPR054585">
    <property type="entry name" value="NDH2-like_C"/>
</dbReference>
<dbReference type="Proteomes" id="UP000435357">
    <property type="component" value="Unassembled WGS sequence"/>
</dbReference>
<proteinExistence type="inferred from homology"/>
<evidence type="ECO:0000256" key="8">
    <source>
        <dbReference type="ARBA" id="ARBA00047599"/>
    </source>
</evidence>
<dbReference type="PRINTS" id="PR00411">
    <property type="entry name" value="PNDRDTASEI"/>
</dbReference>
<feature type="domain" description="FAD/NAD(P)-binding" evidence="10">
    <location>
        <begin position="10"/>
        <end position="327"/>
    </location>
</feature>
<keyword evidence="4" id="KW-0274">FAD</keyword>
<dbReference type="PANTHER" id="PTHR43706:SF47">
    <property type="entry name" value="EXTERNAL NADH-UBIQUINONE OXIDOREDUCTASE 1, MITOCHONDRIAL-RELATED"/>
    <property type="match status" value="1"/>
</dbReference>
<dbReference type="Pfam" id="PF07992">
    <property type="entry name" value="Pyr_redox_2"/>
    <property type="match status" value="1"/>
</dbReference>
<protein>
    <recommendedName>
        <fullName evidence="2">NADH:ubiquinone reductase (non-electrogenic)</fullName>
        <ecNumber evidence="2">1.6.5.9</ecNumber>
    </recommendedName>
</protein>
<evidence type="ECO:0000259" key="10">
    <source>
        <dbReference type="Pfam" id="PF07992"/>
    </source>
</evidence>
<keyword evidence="3" id="KW-0285">Flavoprotein</keyword>
<feature type="domain" description="External alternative NADH-ubiquinone oxidoreductase-like C-terminal" evidence="11">
    <location>
        <begin position="351"/>
        <end position="403"/>
    </location>
</feature>
<comment type="similarity">
    <text evidence="1">Belongs to the NADH dehydrogenase family.</text>
</comment>
<evidence type="ECO:0000256" key="1">
    <source>
        <dbReference type="ARBA" id="ARBA00005272"/>
    </source>
</evidence>
<evidence type="ECO:0000256" key="7">
    <source>
        <dbReference type="ARBA" id="ARBA00023027"/>
    </source>
</evidence>
<dbReference type="EMBL" id="WACR01000001">
    <property type="protein sequence ID" value="KAB1066144.1"/>
    <property type="molecule type" value="Genomic_DNA"/>
</dbReference>
<accession>A0A6N6M8B2</accession>
<dbReference type="OrthoDB" id="9781621at2"/>
<dbReference type="Pfam" id="PF22366">
    <property type="entry name" value="NDH2_C"/>
    <property type="match status" value="1"/>
</dbReference>
<evidence type="ECO:0000256" key="2">
    <source>
        <dbReference type="ARBA" id="ARBA00012637"/>
    </source>
</evidence>
<keyword evidence="9" id="KW-1133">Transmembrane helix</keyword>
<dbReference type="InterPro" id="IPR045024">
    <property type="entry name" value="NDH-2"/>
</dbReference>
<keyword evidence="9" id="KW-0812">Transmembrane</keyword>
<comment type="caution">
    <text evidence="12">The sequence shown here is derived from an EMBL/GenBank/DDBJ whole genome shotgun (WGS) entry which is preliminary data.</text>
</comment>
<keyword evidence="13" id="KW-1185">Reference proteome</keyword>
<sequence>MNIPVKNLPRVVIIGGGFGGMAIAREIRDKNFQTVLLDKHNYHTFQPLLYQVATSGLEPDSIAYPLRKIFSSKKHFHFRVAEVEKVNTDEQIVNTSIGPIHYDYLVIATGTGTNFFGNEKIKKHAMPMKSVPEALNLRSLILENFEKALLTKDIEERTKLMNFVIVGGGPTGTELAGALAELKSHVLPNDYPDLDLRLMQIHLLEAGDSLLAGMSKYSAKKAENYLEELGVQVWLNTMVKDFDGNVAQTSKGELESKTLIWAAGVQARPIEGINGESLLKNGRYKVDEISRVDGYQNIFALGDVAAMQTDQYPNGHPQVAQPAIQQGEHLAKNLFKLEKGKKTTPFKYKDLGSMATVGRNRAVVDLNNISLGGALAWFIWMFIHLIALVGFRNKMVTLINWTYAYVKYDKGARLIIRPFEKKKEHV</sequence>
<feature type="transmembrane region" description="Helical" evidence="9">
    <location>
        <begin position="369"/>
        <end position="391"/>
    </location>
</feature>
<evidence type="ECO:0000256" key="9">
    <source>
        <dbReference type="SAM" id="Phobius"/>
    </source>
</evidence>